<dbReference type="EMBL" id="UZAH01038317">
    <property type="protein sequence ID" value="VDP52855.1"/>
    <property type="molecule type" value="Genomic_DNA"/>
</dbReference>
<gene>
    <name evidence="2" type="ORF">HPBE_LOCUS25657</name>
</gene>
<evidence type="ECO:0000313" key="3">
    <source>
        <dbReference type="Proteomes" id="UP000050761"/>
    </source>
</evidence>
<dbReference type="OrthoDB" id="5868821at2759"/>
<accession>A0A183GSI8</accession>
<dbReference type="WBParaSite" id="HPBE_0002565801-mRNA-1">
    <property type="protein sequence ID" value="HPBE_0002565801-mRNA-1"/>
    <property type="gene ID" value="HPBE_0002565801"/>
</dbReference>
<organism evidence="3 4">
    <name type="scientific">Heligmosomoides polygyrus</name>
    <name type="common">Parasitic roundworm</name>
    <dbReference type="NCBI Taxonomy" id="6339"/>
    <lineage>
        <taxon>Eukaryota</taxon>
        <taxon>Metazoa</taxon>
        <taxon>Ecdysozoa</taxon>
        <taxon>Nematoda</taxon>
        <taxon>Chromadorea</taxon>
        <taxon>Rhabditida</taxon>
        <taxon>Rhabditina</taxon>
        <taxon>Rhabditomorpha</taxon>
        <taxon>Strongyloidea</taxon>
        <taxon>Heligmosomidae</taxon>
        <taxon>Heligmosomoides</taxon>
    </lineage>
</organism>
<evidence type="ECO:0000313" key="4">
    <source>
        <dbReference type="WBParaSite" id="HPBE_0002565801-mRNA-1"/>
    </source>
</evidence>
<evidence type="ECO:0000313" key="2">
    <source>
        <dbReference type="EMBL" id="VDP52855.1"/>
    </source>
</evidence>
<keyword evidence="3" id="KW-1185">Reference proteome</keyword>
<protein>
    <submittedName>
        <fullName evidence="4">Mitochondrial import receptor subunit TOM20</fullName>
    </submittedName>
</protein>
<reference evidence="4" key="2">
    <citation type="submission" date="2019-09" db="UniProtKB">
        <authorList>
            <consortium name="WormBaseParasite"/>
        </authorList>
    </citation>
    <scope>IDENTIFICATION</scope>
</reference>
<feature type="region of interest" description="Disordered" evidence="1">
    <location>
        <begin position="1"/>
        <end position="38"/>
    </location>
</feature>
<proteinExistence type="predicted"/>
<name>A0A183GSI8_HELPZ</name>
<sequence length="171" mass="18498">MVPPPQDLTEEALLGPQGAPGVPSGQEMDAEEQSGSACQVSYSKEMDRLTRLAQKYVTAIGVESQPPQLDDYDPRVLLAFATARLHKDKGYGATYVGHRALAALRKLTIREDQSVGEFCLAVEKLSSKAYPNSPPEVTSLQKAEILFNQLAGWEGSYNLSEALELADASEA</sequence>
<evidence type="ECO:0000256" key="1">
    <source>
        <dbReference type="SAM" id="MobiDB-lite"/>
    </source>
</evidence>
<accession>A0A3P8FBN8</accession>
<reference evidence="2 3" key="1">
    <citation type="submission" date="2018-11" db="EMBL/GenBank/DDBJ databases">
        <authorList>
            <consortium name="Pathogen Informatics"/>
        </authorList>
    </citation>
    <scope>NUCLEOTIDE SEQUENCE [LARGE SCALE GENOMIC DNA]</scope>
</reference>
<dbReference type="Proteomes" id="UP000050761">
    <property type="component" value="Unassembled WGS sequence"/>
</dbReference>
<dbReference type="AlphaFoldDB" id="A0A183GSI8"/>